<dbReference type="Pfam" id="PF18758">
    <property type="entry name" value="KDZ"/>
    <property type="match status" value="1"/>
</dbReference>
<feature type="region of interest" description="Disordered" evidence="1">
    <location>
        <begin position="1"/>
        <end position="25"/>
    </location>
</feature>
<dbReference type="Proteomes" id="UP000186817">
    <property type="component" value="Unassembled WGS sequence"/>
</dbReference>
<comment type="caution">
    <text evidence="2">The sequence shown here is derived from an EMBL/GenBank/DDBJ whole genome shotgun (WGS) entry which is preliminary data.</text>
</comment>
<proteinExistence type="predicted"/>
<dbReference type="AlphaFoldDB" id="A0A1Q9F430"/>
<organism evidence="2 3">
    <name type="scientific">Symbiodinium microadriaticum</name>
    <name type="common">Dinoflagellate</name>
    <name type="synonym">Zooxanthella microadriatica</name>
    <dbReference type="NCBI Taxonomy" id="2951"/>
    <lineage>
        <taxon>Eukaryota</taxon>
        <taxon>Sar</taxon>
        <taxon>Alveolata</taxon>
        <taxon>Dinophyceae</taxon>
        <taxon>Suessiales</taxon>
        <taxon>Symbiodiniaceae</taxon>
        <taxon>Symbiodinium</taxon>
    </lineage>
</organism>
<accession>A0A1Q9F430</accession>
<protein>
    <submittedName>
        <fullName evidence="2">Uncharacterized protein</fullName>
    </submittedName>
</protein>
<feature type="compositionally biased region" description="Basic residues" evidence="1">
    <location>
        <begin position="12"/>
        <end position="25"/>
    </location>
</feature>
<keyword evidence="3" id="KW-1185">Reference proteome</keyword>
<dbReference type="SUPFAM" id="SSF56059">
    <property type="entry name" value="Glutathione synthetase ATP-binding domain-like"/>
    <property type="match status" value="1"/>
</dbReference>
<evidence type="ECO:0000256" key="1">
    <source>
        <dbReference type="SAM" id="MobiDB-lite"/>
    </source>
</evidence>
<reference evidence="2 3" key="1">
    <citation type="submission" date="2016-02" db="EMBL/GenBank/DDBJ databases">
        <title>Genome analysis of coral dinoflagellate symbionts highlights evolutionary adaptations to a symbiotic lifestyle.</title>
        <authorList>
            <person name="Aranda M."/>
            <person name="Li Y."/>
            <person name="Liew Y.J."/>
            <person name="Baumgarten S."/>
            <person name="Simakov O."/>
            <person name="Wilson M."/>
            <person name="Piel J."/>
            <person name="Ashoor H."/>
            <person name="Bougouffa S."/>
            <person name="Bajic V.B."/>
            <person name="Ryu T."/>
            <person name="Ravasi T."/>
            <person name="Bayer T."/>
            <person name="Micklem G."/>
            <person name="Kim H."/>
            <person name="Bhak J."/>
            <person name="Lajeunesse T.C."/>
            <person name="Voolstra C.R."/>
        </authorList>
    </citation>
    <scope>NUCLEOTIDE SEQUENCE [LARGE SCALE GENOMIC DNA]</scope>
    <source>
        <strain evidence="2 3">CCMP2467</strain>
    </source>
</reference>
<evidence type="ECO:0000313" key="2">
    <source>
        <dbReference type="EMBL" id="OLQ14445.1"/>
    </source>
</evidence>
<dbReference type="EMBL" id="LSRX01000015">
    <property type="protein sequence ID" value="OLQ14445.1"/>
    <property type="molecule type" value="Genomic_DNA"/>
</dbReference>
<dbReference type="Gene3D" id="3.30.470.20">
    <property type="entry name" value="ATP-grasp fold, B domain"/>
    <property type="match status" value="1"/>
</dbReference>
<dbReference type="InterPro" id="IPR040521">
    <property type="entry name" value="KDZ"/>
</dbReference>
<gene>
    <name evidence="2" type="ORF">AK812_SmicGene1376</name>
</gene>
<dbReference type="OrthoDB" id="424857at2759"/>
<evidence type="ECO:0000313" key="3">
    <source>
        <dbReference type="Proteomes" id="UP000186817"/>
    </source>
</evidence>
<name>A0A1Q9F430_SYMMI</name>
<sequence>MDGHEKVSCKCSGHRAKHAGRKRKDGTIKKRMNGWFMAIDPRTGIVLSVREMQAPENNQIAVDVLKDVVNLSPQTDCVVDDRMCSSLKKMSRSSTESFKGIKYWAIDEFHAHGHAANCPCNPLVHKKLARRLSKTNTSVAEQSFAWFRGYASSLNTMARETHLFYVLDYVQRHDDLMRASQDSHLNPFSTKRKIGLAVGAVKKPASKKYVCRYPSQLPADVVKLLEGLTAKVISICPGIHSAFHFEALVDPVTKAVMPVELNLRIGGAECPCCVEAVSGVFLPLAAADLALVPPVLTPRAKHLPLIKLAFTVEKEIRITASVINLVRSTRLGYLGIIC</sequence>